<dbReference type="SMART" id="SM00404">
    <property type="entry name" value="PTPc_motif"/>
    <property type="match status" value="1"/>
</dbReference>
<evidence type="ECO:0000256" key="14">
    <source>
        <dbReference type="SAM" id="MobiDB-lite"/>
    </source>
</evidence>
<dbReference type="GO" id="GO:0052629">
    <property type="term" value="F:phosphatidylinositol-3,5-bisphosphate 3-phosphatase activity"/>
    <property type="evidence" value="ECO:0007669"/>
    <property type="project" value="UniProtKB-EC"/>
</dbReference>
<dbReference type="InterPro" id="IPR016130">
    <property type="entry name" value="Tyr_Pase_AS"/>
</dbReference>
<sequence>MAMMPSLRRKLAGHAPSTASSTDDVFVIPPPPLLVASTSAPASLIPRQDDSPPPPTRTQRTKTVPAPAPVTPHRRKSVAWVPDSLAERCYKCQAAFTLMLRRHHCRRCGNVFCDACTQARIPLVSAGFPTPVRVCDKCCDVAKKAHARLVEERQQQWIQQYEQDQHELVSRKGLSSSVGIPRPNRSDSGGRTHAPTPSPSSFPAARGVRGGPVLFHPPPFALGRVTDDTLVSRTTFYDDDDDAQGLDGVDVSLRTLTGEHILLRSEHVRMRLLHRRTERTGTLYVTNYRLVFCPYTGIHAVDAVIHNPHELDVPTASDVDSEPLLAYQMIPVLTIERLKRKEMVETDSGLLEITTKDFRLVQFHFDGLVSNQTFNQFDRTVYTVRQLAYPFEHASGGGELFARVSTEQFDDVTDGWQLYDAVVEFERLGIVAGNASSRWRISPLNGRYEICATYPALLAVPSTVSDHALSVAAKFRSKGRIPVLSWRSTRTGAVICRSSQPLVGLGQRQCSKDVQLIQAIAASNPSSSKLVIIDARPWKNAVAQKTVGRAGYELTEHYETRHTAKPPSTSGFDAPSTALLASQALSPPDSELFLVDDDDSAASTLSFDERMRQIEANAAALGEDPSLVLTECKLIFMGIENIHSMRKSYSKLLELCLQQKQSHEKWLEQLANTRWLDHLSRIIDSAVEIVRTVHTAKASVLVHCSDGWDRTAQLTGLSMLLLDPYYRTLEGFQVLIEKEWCGFGHKFRERTGHGVPHNTSSEISPVFLQWIDCVWQIQRQFPTAFEFHERFLLIILDHLYAGRFGTFLYDSERERKDHEAKHPTVSLWTYVNTLERSVLLNPFYVKPKASSRAWQRNVTLTRECVETPPGSEDPSGYQFTKTSLETPPSSNASHRIIRDLDTGLAFPQSVSRLPAPSTNYSSSTSSSNSSPRSFVPEGTENLDVWANAQDDDNESDEDEDYVLVPCTSTQSLQFWSRYYLRWQASSTRERDANVELETLHRDLLARLERAEAQVQVLQHRSTCTQDDAVDGTTSRAVQALIDRRERAMAALDAQFQEEMAQVLQNSTA</sequence>
<dbReference type="PROSITE" id="PS51339">
    <property type="entry name" value="PPASE_MYOTUBULARIN"/>
    <property type="match status" value="1"/>
</dbReference>
<dbReference type="Gene3D" id="3.30.40.10">
    <property type="entry name" value="Zinc/RING finger domain, C3HC4 (zinc finger)"/>
    <property type="match status" value="1"/>
</dbReference>
<keyword evidence="5 12" id="KW-0863">Zinc-finger</keyword>
<dbReference type="InterPro" id="IPR010569">
    <property type="entry name" value="Myotubularin-like_Pase_dom"/>
</dbReference>
<feature type="binding site" evidence="11">
    <location>
        <begin position="641"/>
        <end position="642"/>
    </location>
    <ligand>
        <name>substrate</name>
    </ligand>
</feature>
<dbReference type="EC" id="3.1.3.95" evidence="3"/>
<feature type="compositionally biased region" description="Polar residues" evidence="14">
    <location>
        <begin position="877"/>
        <end position="893"/>
    </location>
</feature>
<organism evidence="17 18">
    <name type="scientific">Pythium oligandrum</name>
    <name type="common">Mycoparasitic fungus</name>
    <dbReference type="NCBI Taxonomy" id="41045"/>
    <lineage>
        <taxon>Eukaryota</taxon>
        <taxon>Sar</taxon>
        <taxon>Stramenopiles</taxon>
        <taxon>Oomycota</taxon>
        <taxon>Peronosporomycetes</taxon>
        <taxon>Pythiales</taxon>
        <taxon>Pythiaceae</taxon>
        <taxon>Pythium</taxon>
    </lineage>
</organism>
<comment type="caution">
    <text evidence="17">The sequence shown here is derived from an EMBL/GenBank/DDBJ whole genome shotgun (WGS) entry which is preliminary data.</text>
</comment>
<keyword evidence="18" id="KW-1185">Reference proteome</keyword>
<dbReference type="InterPro" id="IPR000306">
    <property type="entry name" value="Znf_FYVE"/>
</dbReference>
<evidence type="ECO:0000256" key="9">
    <source>
        <dbReference type="ARBA" id="ARBA00032571"/>
    </source>
</evidence>
<dbReference type="InterPro" id="IPR029021">
    <property type="entry name" value="Prot-tyrosine_phosphatase-like"/>
</dbReference>
<feature type="compositionally biased region" description="Low complexity" evidence="14">
    <location>
        <begin position="916"/>
        <end position="933"/>
    </location>
</feature>
<dbReference type="InterPro" id="IPR030564">
    <property type="entry name" value="Myotubularin"/>
</dbReference>
<dbReference type="SMART" id="SM00064">
    <property type="entry name" value="FYVE"/>
    <property type="match status" value="1"/>
</dbReference>
<feature type="region of interest" description="Disordered" evidence="14">
    <location>
        <begin position="908"/>
        <end position="937"/>
    </location>
</feature>
<feature type="domain" description="Myotubularin phosphatase" evidence="16">
    <location>
        <begin position="415"/>
        <end position="979"/>
    </location>
</feature>
<keyword evidence="4" id="KW-0479">Metal-binding</keyword>
<gene>
    <name evidence="17" type="ORF">Poli38472_000947</name>
</gene>
<dbReference type="Proteomes" id="UP000794436">
    <property type="component" value="Unassembled WGS sequence"/>
</dbReference>
<dbReference type="GO" id="GO:0016020">
    <property type="term" value="C:membrane"/>
    <property type="evidence" value="ECO:0007669"/>
    <property type="project" value="UniProtKB-SubCell"/>
</dbReference>
<evidence type="ECO:0000256" key="2">
    <source>
        <dbReference type="ARBA" id="ARBA00007471"/>
    </source>
</evidence>
<evidence type="ECO:0000256" key="12">
    <source>
        <dbReference type="PROSITE-ProRule" id="PRU00091"/>
    </source>
</evidence>
<dbReference type="InterPro" id="IPR013083">
    <property type="entry name" value="Znf_RING/FYVE/PHD"/>
</dbReference>
<accession>A0A8K1CDR1</accession>
<evidence type="ECO:0000256" key="4">
    <source>
        <dbReference type="ARBA" id="ARBA00022723"/>
    </source>
</evidence>
<feature type="region of interest" description="Disordered" evidence="14">
    <location>
        <begin position="1"/>
        <end position="24"/>
    </location>
</feature>
<dbReference type="Gene3D" id="2.30.29.30">
    <property type="entry name" value="Pleckstrin-homology domain (PH domain)/Phosphotyrosine-binding domain (PTB)"/>
    <property type="match status" value="1"/>
</dbReference>
<dbReference type="InterPro" id="IPR003595">
    <property type="entry name" value="Tyr_Pase_cat"/>
</dbReference>
<evidence type="ECO:0000259" key="16">
    <source>
        <dbReference type="PROSITE" id="PS51339"/>
    </source>
</evidence>
<dbReference type="InterPro" id="IPR011993">
    <property type="entry name" value="PH-like_dom_sf"/>
</dbReference>
<feature type="binding site" evidence="11">
    <location>
        <begin position="704"/>
        <end position="710"/>
    </location>
    <ligand>
        <name>substrate</name>
    </ligand>
</feature>
<evidence type="ECO:0000256" key="3">
    <source>
        <dbReference type="ARBA" id="ARBA00012903"/>
    </source>
</evidence>
<name>A0A8K1CDR1_PYTOL</name>
<feature type="region of interest" description="Disordered" evidence="14">
    <location>
        <begin position="865"/>
        <end position="893"/>
    </location>
</feature>
<evidence type="ECO:0000256" key="13">
    <source>
        <dbReference type="SAM" id="Coils"/>
    </source>
</evidence>
<feature type="domain" description="FYVE-type" evidence="15">
    <location>
        <begin position="83"/>
        <end position="143"/>
    </location>
</feature>
<evidence type="ECO:0000256" key="7">
    <source>
        <dbReference type="ARBA" id="ARBA00022833"/>
    </source>
</evidence>
<evidence type="ECO:0000256" key="5">
    <source>
        <dbReference type="ARBA" id="ARBA00022771"/>
    </source>
</evidence>
<dbReference type="AlphaFoldDB" id="A0A8K1CDR1"/>
<feature type="active site" description="Phosphocysteine intermediate" evidence="10">
    <location>
        <position position="704"/>
    </location>
</feature>
<feature type="region of interest" description="Disordered" evidence="14">
    <location>
        <begin position="169"/>
        <end position="208"/>
    </location>
</feature>
<reference evidence="17" key="1">
    <citation type="submission" date="2019-03" db="EMBL/GenBank/DDBJ databases">
        <title>Long read genome sequence of the mycoparasitic Pythium oligandrum ATCC 38472 isolated from sugarbeet rhizosphere.</title>
        <authorList>
            <person name="Gaulin E."/>
        </authorList>
    </citation>
    <scope>NUCLEOTIDE SEQUENCE</scope>
    <source>
        <strain evidence="17">ATCC 38472_TT</strain>
    </source>
</reference>
<keyword evidence="7" id="KW-0862">Zinc</keyword>
<keyword evidence="8" id="KW-0472">Membrane</keyword>
<dbReference type="PANTHER" id="PTHR10807:SF128">
    <property type="entry name" value="PHOSPHATIDYLINOSITOL-3,5-BISPHOSPHATE 3-PHOSPHATASE"/>
    <property type="match status" value="1"/>
</dbReference>
<evidence type="ECO:0000256" key="10">
    <source>
        <dbReference type="PIRSR" id="PIRSR630564-1"/>
    </source>
</evidence>
<dbReference type="SUPFAM" id="SSF52799">
    <property type="entry name" value="(Phosphotyrosine protein) phosphatases II"/>
    <property type="match status" value="1"/>
</dbReference>
<feature type="coiled-coil region" evidence="13">
    <location>
        <begin position="993"/>
        <end position="1020"/>
    </location>
</feature>
<dbReference type="SUPFAM" id="SSF50729">
    <property type="entry name" value="PH domain-like"/>
    <property type="match status" value="1"/>
</dbReference>
<dbReference type="OrthoDB" id="271628at2759"/>
<dbReference type="EMBL" id="SPLM01000108">
    <property type="protein sequence ID" value="TMW60905.1"/>
    <property type="molecule type" value="Genomic_DNA"/>
</dbReference>
<evidence type="ECO:0000256" key="6">
    <source>
        <dbReference type="ARBA" id="ARBA00022801"/>
    </source>
</evidence>
<keyword evidence="6" id="KW-0378">Hydrolase</keyword>
<evidence type="ECO:0000256" key="8">
    <source>
        <dbReference type="ARBA" id="ARBA00023136"/>
    </source>
</evidence>
<dbReference type="Pfam" id="PF06602">
    <property type="entry name" value="Myotub-related"/>
    <property type="match status" value="1"/>
</dbReference>
<evidence type="ECO:0000256" key="11">
    <source>
        <dbReference type="PIRSR" id="PIRSR630564-2"/>
    </source>
</evidence>
<comment type="subcellular location">
    <subcellularLocation>
        <location evidence="1">Membrane</location>
    </subcellularLocation>
</comment>
<dbReference type="GO" id="GO:0005737">
    <property type="term" value="C:cytoplasm"/>
    <property type="evidence" value="ECO:0007669"/>
    <property type="project" value="TreeGrafter"/>
</dbReference>
<keyword evidence="13" id="KW-0175">Coiled coil</keyword>
<evidence type="ECO:0000256" key="1">
    <source>
        <dbReference type="ARBA" id="ARBA00004370"/>
    </source>
</evidence>
<dbReference type="Gene3D" id="3.90.190.10">
    <property type="entry name" value="Protein tyrosine phosphatase superfamily"/>
    <property type="match status" value="1"/>
</dbReference>
<dbReference type="GO" id="GO:0008270">
    <property type="term" value="F:zinc ion binding"/>
    <property type="evidence" value="ECO:0007669"/>
    <property type="project" value="UniProtKB-KW"/>
</dbReference>
<proteinExistence type="inferred from homology"/>
<dbReference type="CDD" id="cd14507">
    <property type="entry name" value="PTP-MTM-like"/>
    <property type="match status" value="1"/>
</dbReference>
<dbReference type="Pfam" id="PF01363">
    <property type="entry name" value="FYVE"/>
    <property type="match status" value="1"/>
</dbReference>
<dbReference type="PANTHER" id="PTHR10807">
    <property type="entry name" value="MYOTUBULARIN-RELATED"/>
    <property type="match status" value="1"/>
</dbReference>
<dbReference type="SUPFAM" id="SSF57903">
    <property type="entry name" value="FYVE/PHD zinc finger"/>
    <property type="match status" value="1"/>
</dbReference>
<dbReference type="PROSITE" id="PS50178">
    <property type="entry name" value="ZF_FYVE"/>
    <property type="match status" value="1"/>
</dbReference>
<evidence type="ECO:0000313" key="18">
    <source>
        <dbReference type="Proteomes" id="UP000794436"/>
    </source>
</evidence>
<evidence type="ECO:0000259" key="15">
    <source>
        <dbReference type="PROSITE" id="PS50178"/>
    </source>
</evidence>
<dbReference type="PROSITE" id="PS00383">
    <property type="entry name" value="TYR_PHOSPHATASE_1"/>
    <property type="match status" value="1"/>
</dbReference>
<comment type="similarity">
    <text evidence="2">Belongs to the protein-tyrosine phosphatase family. Non-receptor class myotubularin subfamily.</text>
</comment>
<evidence type="ECO:0000313" key="17">
    <source>
        <dbReference type="EMBL" id="TMW60905.1"/>
    </source>
</evidence>
<feature type="region of interest" description="Disordered" evidence="14">
    <location>
        <begin position="39"/>
        <end position="75"/>
    </location>
</feature>
<dbReference type="InterPro" id="IPR017455">
    <property type="entry name" value="Znf_FYVE-rel"/>
</dbReference>
<dbReference type="InterPro" id="IPR011011">
    <property type="entry name" value="Znf_FYVE_PHD"/>
</dbReference>
<protein>
    <recommendedName>
        <fullName evidence="3">phosphatidylinositol-3,5-bisphosphate 3-phosphatase</fullName>
        <ecNumber evidence="3">3.1.3.95</ecNumber>
    </recommendedName>
    <alternativeName>
        <fullName evidence="9">Phosphatidylinositol-3,5-bisphosphate 3-phosphatase</fullName>
    </alternativeName>
</protein>